<accession>A0A382QUL9</accession>
<organism evidence="1">
    <name type="scientific">marine metagenome</name>
    <dbReference type="NCBI Taxonomy" id="408172"/>
    <lineage>
        <taxon>unclassified sequences</taxon>
        <taxon>metagenomes</taxon>
        <taxon>ecological metagenomes</taxon>
    </lineage>
</organism>
<name>A0A382QUL9_9ZZZZ</name>
<dbReference type="SUPFAM" id="SSF52266">
    <property type="entry name" value="SGNH hydrolase"/>
    <property type="match status" value="1"/>
</dbReference>
<protein>
    <recommendedName>
        <fullName evidence="2">SGNH hydrolase-type esterase domain-containing protein</fullName>
    </recommendedName>
</protein>
<dbReference type="AlphaFoldDB" id="A0A382QUL9"/>
<dbReference type="EMBL" id="UINC01117019">
    <property type="protein sequence ID" value="SVC89156.1"/>
    <property type="molecule type" value="Genomic_DNA"/>
</dbReference>
<reference evidence="1" key="1">
    <citation type="submission" date="2018-05" db="EMBL/GenBank/DDBJ databases">
        <authorList>
            <person name="Lanie J.A."/>
            <person name="Ng W.-L."/>
            <person name="Kazmierczak K.M."/>
            <person name="Andrzejewski T.M."/>
            <person name="Davidsen T.M."/>
            <person name="Wayne K.J."/>
            <person name="Tettelin H."/>
            <person name="Glass J.I."/>
            <person name="Rusch D."/>
            <person name="Podicherti R."/>
            <person name="Tsui H.-C.T."/>
            <person name="Winkler M.E."/>
        </authorList>
    </citation>
    <scope>NUCLEOTIDE SEQUENCE</scope>
</reference>
<evidence type="ECO:0008006" key="2">
    <source>
        <dbReference type="Google" id="ProtNLM"/>
    </source>
</evidence>
<dbReference type="InterPro" id="IPR036514">
    <property type="entry name" value="SGNH_hydro_sf"/>
</dbReference>
<sequence>PEVVVAQDFGGPTRNYTSFASRYSQIPELLADVARVHGAEYVRLDDAFSAADYQQFFFDPVHLTDQGNEKLSRLLLERSESIQGLLGSQAEGNGPPKPPR</sequence>
<gene>
    <name evidence="1" type="ORF">METZ01_LOCUS342010</name>
</gene>
<feature type="non-terminal residue" evidence="1">
    <location>
        <position position="1"/>
    </location>
</feature>
<evidence type="ECO:0000313" key="1">
    <source>
        <dbReference type="EMBL" id="SVC89156.1"/>
    </source>
</evidence>
<proteinExistence type="predicted"/>
<dbReference type="Gene3D" id="3.40.50.1110">
    <property type="entry name" value="SGNH hydrolase"/>
    <property type="match status" value="1"/>
</dbReference>